<dbReference type="EMBL" id="JAFFPU010000044">
    <property type="protein sequence ID" value="MBM9578054.1"/>
    <property type="molecule type" value="Genomic_DNA"/>
</dbReference>
<evidence type="ECO:0000256" key="1">
    <source>
        <dbReference type="SAM" id="Phobius"/>
    </source>
</evidence>
<gene>
    <name evidence="2" type="ORF">JWG45_12930</name>
</gene>
<name>A0ABS2UCE5_9LEPT</name>
<keyword evidence="1" id="KW-1133">Transmembrane helix</keyword>
<proteinExistence type="predicted"/>
<sequence length="151" mass="18034">MRMKLLITIVFLCVFFPFVFYYFLKNLEYRPKDALNLSDQFLHLLISKKFEKAYAFTNQNAIVGNSYERFQKKIERELGNGGDGSSCDLSITDYYPKQSYGNRFRRFWNRSSVEVDQLHIEYDPCGLPFRISLRLNRNEEWKVVNFQSHAE</sequence>
<evidence type="ECO:0000313" key="3">
    <source>
        <dbReference type="Proteomes" id="UP000724686"/>
    </source>
</evidence>
<feature type="transmembrane region" description="Helical" evidence="1">
    <location>
        <begin position="6"/>
        <end position="24"/>
    </location>
</feature>
<reference evidence="2 3" key="1">
    <citation type="submission" date="2021-02" db="EMBL/GenBank/DDBJ databases">
        <title>Leptospira ainlahdjerensis sp. nov., Leptospira ainazelensis sp. nov., Leptospira abararensis sp. nov. and Leptospira chreensis sp. nov., four new species isolated from water sources in Algeria.</title>
        <authorList>
            <person name="Amara Korba A."/>
            <person name="Kainiu M."/>
            <person name="Vincent A.T."/>
            <person name="Mariet J.-F."/>
            <person name="Veyrier F.J."/>
            <person name="Goarant C."/>
            <person name="Picardeau M."/>
        </authorList>
    </citation>
    <scope>NUCLEOTIDE SEQUENCE [LARGE SCALE GENOMIC DNA]</scope>
    <source>
        <strain evidence="2 3">201903070</strain>
    </source>
</reference>
<accession>A0ABS2UCE5</accession>
<comment type="caution">
    <text evidence="2">The sequence shown here is derived from an EMBL/GenBank/DDBJ whole genome shotgun (WGS) entry which is preliminary data.</text>
</comment>
<dbReference type="Proteomes" id="UP000724686">
    <property type="component" value="Unassembled WGS sequence"/>
</dbReference>
<evidence type="ECO:0000313" key="2">
    <source>
        <dbReference type="EMBL" id="MBM9578054.1"/>
    </source>
</evidence>
<keyword evidence="1" id="KW-0472">Membrane</keyword>
<organism evidence="2 3">
    <name type="scientific">Leptospira ainlahdjerensis</name>
    <dbReference type="NCBI Taxonomy" id="2810033"/>
    <lineage>
        <taxon>Bacteria</taxon>
        <taxon>Pseudomonadati</taxon>
        <taxon>Spirochaetota</taxon>
        <taxon>Spirochaetia</taxon>
        <taxon>Leptospirales</taxon>
        <taxon>Leptospiraceae</taxon>
        <taxon>Leptospira</taxon>
    </lineage>
</organism>
<keyword evidence="3" id="KW-1185">Reference proteome</keyword>
<protein>
    <submittedName>
        <fullName evidence="2">Sugar:proton symporter</fullName>
    </submittedName>
</protein>
<keyword evidence="1" id="KW-0812">Transmembrane</keyword>